<dbReference type="Gene3D" id="2.40.170.20">
    <property type="entry name" value="TonB-dependent receptor, beta-barrel domain"/>
    <property type="match status" value="1"/>
</dbReference>
<dbReference type="GO" id="GO:0009279">
    <property type="term" value="C:cell outer membrane"/>
    <property type="evidence" value="ECO:0007669"/>
    <property type="project" value="UniProtKB-SubCell"/>
</dbReference>
<dbReference type="InterPro" id="IPR010917">
    <property type="entry name" value="TonB_rcpt_CS"/>
</dbReference>
<feature type="short sequence motif" description="TonB C-terminal box" evidence="16">
    <location>
        <begin position="713"/>
        <end position="730"/>
    </location>
</feature>
<evidence type="ECO:0000256" key="4">
    <source>
        <dbReference type="ARBA" id="ARBA00022452"/>
    </source>
</evidence>
<comment type="subcellular location">
    <subcellularLocation>
        <location evidence="1 14">Cell outer membrane</location>
        <topology evidence="1 14">Multi-pass membrane protein</topology>
    </subcellularLocation>
</comment>
<dbReference type="InterPro" id="IPR010105">
    <property type="entry name" value="TonB_sidphr_rcpt"/>
</dbReference>
<keyword evidence="3 14" id="KW-0813">Transport</keyword>
<dbReference type="Pfam" id="PF07715">
    <property type="entry name" value="Plug"/>
    <property type="match status" value="1"/>
</dbReference>
<dbReference type="PROSITE" id="PS01156">
    <property type="entry name" value="TONB_DEPENDENT_REC_2"/>
    <property type="match status" value="1"/>
</dbReference>
<evidence type="ECO:0000256" key="11">
    <source>
        <dbReference type="ARBA" id="ARBA00023136"/>
    </source>
</evidence>
<keyword evidence="11 14" id="KW-0472">Membrane</keyword>
<dbReference type="GO" id="GO:0038023">
    <property type="term" value="F:signaling receptor activity"/>
    <property type="evidence" value="ECO:0007669"/>
    <property type="project" value="InterPro"/>
</dbReference>
<evidence type="ECO:0000256" key="2">
    <source>
        <dbReference type="ARBA" id="ARBA00009810"/>
    </source>
</evidence>
<dbReference type="PANTHER" id="PTHR32552">
    <property type="entry name" value="FERRICHROME IRON RECEPTOR-RELATED"/>
    <property type="match status" value="1"/>
</dbReference>
<dbReference type="CDD" id="cd01347">
    <property type="entry name" value="ligand_gated_channel"/>
    <property type="match status" value="1"/>
</dbReference>
<accession>A0AAE9MYQ3</accession>
<sequence>MTYNYHQIAANSSKKVLNGTLSPSRVALVIALQLGVSALPINLAHADEIESDESMTVFGEANKGYAAGKISTESSLGMLGNKDFLETPFNALGYTDKQIQDVQAQDISDVISATDPSVFTSGETGLNKESFKVRGFNLDVGDVMFNGLYGIAPYYRVSPEMFQRVDVLKGPSALLNGMAPNGSVGGSVNLVTKRAAETPTTAFTLNYLSDAQFGGHIDIGRRFGSNAQFGVRFNGAFKDGDTAVNHQSSKTQLAALSLDWRNNIALVEADFYYSTERVDGANRGLSIAPGVKVPPPPSSDTLLAPDWAYNDSKDKGMMIRGELDVTDSVTLYTALGGSRTDFDSNVPQRIKIIDNSGTLEVSQGAVKLNSKRTSGDVGVRSEFDTGPVEHYLVLNGTYFREDKHDAPAGNNAPESWEPNIYDPDWGPAPLDYENYYQLPVDSTLVSYGIADTLSFADGTYQLTLGVRHQSIDFESGIVMNGMSLPSTKLKESAVTPAVALLYKVSSSASLYGNYIEGLTNGKTAPRGSVNIGEAFAPQKTKQIEAGLKLDLDDFAHTFSLFEIKKPNGYQDPVTDIYSFGGEQRNRGAEWGFYGTVLEDYTLTGGLAYTDAEITKATDVTTEGKQATKQPKFQAKLALEWNLPAMRDLTLIGQANYMSEQYIDAQNTQSLSAQTIFDLGARYNSTIADTNIVWRLNVNNVTDEDYWTSTHYATLALGAPRTVMLSATADF</sequence>
<keyword evidence="6 14" id="KW-0812">Transmembrane</keyword>
<dbReference type="SUPFAM" id="SSF56935">
    <property type="entry name" value="Porins"/>
    <property type="match status" value="1"/>
</dbReference>
<dbReference type="Gene3D" id="2.170.130.10">
    <property type="entry name" value="TonB-dependent receptor, plug domain"/>
    <property type="match status" value="1"/>
</dbReference>
<evidence type="ECO:0000256" key="17">
    <source>
        <dbReference type="RuleBase" id="RU003357"/>
    </source>
</evidence>
<feature type="domain" description="TonB-dependent receptor plug" evidence="19">
    <location>
        <begin position="86"/>
        <end position="182"/>
    </location>
</feature>
<keyword evidence="12 20" id="KW-0675">Receptor</keyword>
<evidence type="ECO:0000256" key="10">
    <source>
        <dbReference type="ARBA" id="ARBA00023077"/>
    </source>
</evidence>
<proteinExistence type="inferred from homology"/>
<dbReference type="EMBL" id="CP050467">
    <property type="protein sequence ID" value="UTZ25442.1"/>
    <property type="molecule type" value="Genomic_DNA"/>
</dbReference>
<evidence type="ECO:0000256" key="5">
    <source>
        <dbReference type="ARBA" id="ARBA00022496"/>
    </source>
</evidence>
<dbReference type="InterPro" id="IPR000531">
    <property type="entry name" value="Beta-barrel_TonB"/>
</dbReference>
<keyword evidence="4 14" id="KW-1134">Transmembrane beta strand</keyword>
<dbReference type="InterPro" id="IPR010916">
    <property type="entry name" value="TonB_box_CS"/>
</dbReference>
<evidence type="ECO:0000256" key="13">
    <source>
        <dbReference type="ARBA" id="ARBA00023237"/>
    </source>
</evidence>
<keyword evidence="9" id="KW-0406">Ion transport</keyword>
<evidence type="ECO:0000256" key="6">
    <source>
        <dbReference type="ARBA" id="ARBA00022692"/>
    </source>
</evidence>
<comment type="similarity">
    <text evidence="2 14 17">Belongs to the TonB-dependent receptor family.</text>
</comment>
<keyword evidence="13 14" id="KW-0998">Cell outer membrane</keyword>
<dbReference type="PROSITE" id="PS00430">
    <property type="entry name" value="TONB_DEPENDENT_REC_1"/>
    <property type="match status" value="1"/>
</dbReference>
<evidence type="ECO:0000256" key="8">
    <source>
        <dbReference type="ARBA" id="ARBA00023004"/>
    </source>
</evidence>
<dbReference type="AlphaFoldDB" id="A0AAE9MYQ3"/>
<evidence type="ECO:0000256" key="3">
    <source>
        <dbReference type="ARBA" id="ARBA00022448"/>
    </source>
</evidence>
<dbReference type="InterPro" id="IPR039426">
    <property type="entry name" value="TonB-dep_rcpt-like"/>
</dbReference>
<evidence type="ECO:0000259" key="18">
    <source>
        <dbReference type="Pfam" id="PF00593"/>
    </source>
</evidence>
<evidence type="ECO:0000256" key="15">
    <source>
        <dbReference type="PROSITE-ProRule" id="PRU10143"/>
    </source>
</evidence>
<name>A0AAE9MYQ3_9VIBR</name>
<dbReference type="PROSITE" id="PS52016">
    <property type="entry name" value="TONB_DEPENDENT_REC_3"/>
    <property type="match status" value="1"/>
</dbReference>
<evidence type="ECO:0000313" key="20">
    <source>
        <dbReference type="EMBL" id="UTZ25442.1"/>
    </source>
</evidence>
<feature type="short sequence motif" description="TonB box" evidence="15">
    <location>
        <begin position="54"/>
        <end position="60"/>
    </location>
</feature>
<evidence type="ECO:0000256" key="12">
    <source>
        <dbReference type="ARBA" id="ARBA00023170"/>
    </source>
</evidence>
<keyword evidence="5" id="KW-0410">Iron transport</keyword>
<evidence type="ECO:0000256" key="16">
    <source>
        <dbReference type="PROSITE-ProRule" id="PRU10144"/>
    </source>
</evidence>
<evidence type="ECO:0000313" key="21">
    <source>
        <dbReference type="Proteomes" id="UP001058687"/>
    </source>
</evidence>
<keyword evidence="8" id="KW-0408">Iron</keyword>
<reference evidence="20" key="1">
    <citation type="submission" date="2020-03" db="EMBL/GenBank/DDBJ databases">
        <title>Five strains of Vibrio campbellii isolated from Mariana Trench.</title>
        <authorList>
            <person name="Liang J."/>
            <person name="Zhang X.-H."/>
        </authorList>
    </citation>
    <scope>NUCLEOTIDE SEQUENCE</scope>
    <source>
        <strain evidence="20">LJC014</strain>
    </source>
</reference>
<dbReference type="Proteomes" id="UP001058687">
    <property type="component" value="Chromosome 1"/>
</dbReference>
<feature type="domain" description="TonB-dependent receptor-like beta-barrel" evidence="18">
    <location>
        <begin position="267"/>
        <end position="700"/>
    </location>
</feature>
<evidence type="ECO:0000256" key="1">
    <source>
        <dbReference type="ARBA" id="ARBA00004571"/>
    </source>
</evidence>
<dbReference type="InterPro" id="IPR037066">
    <property type="entry name" value="Plug_dom_sf"/>
</dbReference>
<gene>
    <name evidence="20" type="ORF">HB761_01000</name>
</gene>
<evidence type="ECO:0000256" key="14">
    <source>
        <dbReference type="PROSITE-ProRule" id="PRU01360"/>
    </source>
</evidence>
<evidence type="ECO:0000256" key="9">
    <source>
        <dbReference type="ARBA" id="ARBA00023065"/>
    </source>
</evidence>
<dbReference type="InterPro" id="IPR012910">
    <property type="entry name" value="Plug_dom"/>
</dbReference>
<dbReference type="InterPro" id="IPR036942">
    <property type="entry name" value="Beta-barrel_TonB_sf"/>
</dbReference>
<evidence type="ECO:0000259" key="19">
    <source>
        <dbReference type="Pfam" id="PF07715"/>
    </source>
</evidence>
<evidence type="ECO:0000256" key="7">
    <source>
        <dbReference type="ARBA" id="ARBA00022729"/>
    </source>
</evidence>
<protein>
    <submittedName>
        <fullName evidence="20">TonB-dependent receptor</fullName>
    </submittedName>
</protein>
<dbReference type="GO" id="GO:0015891">
    <property type="term" value="P:siderophore transport"/>
    <property type="evidence" value="ECO:0007669"/>
    <property type="project" value="InterPro"/>
</dbReference>
<keyword evidence="7" id="KW-0732">Signal</keyword>
<dbReference type="RefSeq" id="WP_255936770.1">
    <property type="nucleotide sequence ID" value="NZ_CP050467.1"/>
</dbReference>
<dbReference type="NCBIfam" id="TIGR01783">
    <property type="entry name" value="TonB-siderophor"/>
    <property type="match status" value="1"/>
</dbReference>
<dbReference type="GO" id="GO:0015344">
    <property type="term" value="F:siderophore uptake transmembrane transporter activity"/>
    <property type="evidence" value="ECO:0007669"/>
    <property type="project" value="TreeGrafter"/>
</dbReference>
<organism evidence="20 21">
    <name type="scientific">Vibrio campbellii</name>
    <dbReference type="NCBI Taxonomy" id="680"/>
    <lineage>
        <taxon>Bacteria</taxon>
        <taxon>Pseudomonadati</taxon>
        <taxon>Pseudomonadota</taxon>
        <taxon>Gammaproteobacteria</taxon>
        <taxon>Vibrionales</taxon>
        <taxon>Vibrionaceae</taxon>
        <taxon>Vibrio</taxon>
    </lineage>
</organism>
<dbReference type="Pfam" id="PF00593">
    <property type="entry name" value="TonB_dep_Rec_b-barrel"/>
    <property type="match status" value="1"/>
</dbReference>
<keyword evidence="10 15" id="KW-0798">TonB box</keyword>
<dbReference type="PANTHER" id="PTHR32552:SF82">
    <property type="entry name" value="FCUA PROTEIN"/>
    <property type="match status" value="1"/>
</dbReference>